<name>A0A0F9DRA0_9ZZZZ</name>
<organism evidence="1">
    <name type="scientific">marine sediment metagenome</name>
    <dbReference type="NCBI Taxonomy" id="412755"/>
    <lineage>
        <taxon>unclassified sequences</taxon>
        <taxon>metagenomes</taxon>
        <taxon>ecological metagenomes</taxon>
    </lineage>
</organism>
<comment type="caution">
    <text evidence="1">The sequence shown here is derived from an EMBL/GenBank/DDBJ whole genome shotgun (WGS) entry which is preliminary data.</text>
</comment>
<evidence type="ECO:0000313" key="1">
    <source>
        <dbReference type="EMBL" id="KKL64328.1"/>
    </source>
</evidence>
<gene>
    <name evidence="1" type="ORF">LCGC14_2166130</name>
</gene>
<accession>A0A0F9DRA0</accession>
<sequence length="121" mass="13752">MQYEDAIVSKIGIEVGAFVLAVKANSMYGRVVRIQRRFATGACVRYQHGKNKVRAGDEMSSILTVQKILNLDMNEPKRKSRSLVEDDKIIVIDKDFISLLFIKLNNTAAYVKMINEQEEIT</sequence>
<dbReference type="AlphaFoldDB" id="A0A0F9DRA0"/>
<protein>
    <submittedName>
        <fullName evidence="1">Uncharacterized protein</fullName>
    </submittedName>
</protein>
<reference evidence="1" key="1">
    <citation type="journal article" date="2015" name="Nature">
        <title>Complex archaea that bridge the gap between prokaryotes and eukaryotes.</title>
        <authorList>
            <person name="Spang A."/>
            <person name="Saw J.H."/>
            <person name="Jorgensen S.L."/>
            <person name="Zaremba-Niedzwiedzka K."/>
            <person name="Martijn J."/>
            <person name="Lind A.E."/>
            <person name="van Eijk R."/>
            <person name="Schleper C."/>
            <person name="Guy L."/>
            <person name="Ettema T.J."/>
        </authorList>
    </citation>
    <scope>NUCLEOTIDE SEQUENCE</scope>
</reference>
<dbReference type="EMBL" id="LAZR01027881">
    <property type="protein sequence ID" value="KKL64328.1"/>
    <property type="molecule type" value="Genomic_DNA"/>
</dbReference>
<proteinExistence type="predicted"/>